<protein>
    <submittedName>
        <fullName evidence="1">TIGR04282 family arsenosugar biosynthesis glycosyltransferase</fullName>
    </submittedName>
</protein>
<dbReference type="Gene3D" id="3.90.550.10">
    <property type="entry name" value="Spore Coat Polysaccharide Biosynthesis Protein SpsA, Chain A"/>
    <property type="match status" value="1"/>
</dbReference>
<keyword evidence="2" id="KW-1185">Reference proteome</keyword>
<dbReference type="NCBIfam" id="TIGR04282">
    <property type="entry name" value="glyco_like_cofC"/>
    <property type="match status" value="1"/>
</dbReference>
<reference evidence="1 2" key="1">
    <citation type="submission" date="2022-04" db="EMBL/GenBank/DDBJ databases">
        <title>Positive selection, recombination, and allopatry shape intraspecific diversity of widespread and dominant cyanobacteria.</title>
        <authorList>
            <person name="Wei J."/>
            <person name="Shu W."/>
            <person name="Hu C."/>
        </authorList>
    </citation>
    <scope>NUCLEOTIDE SEQUENCE [LARGE SCALE GENOMIC DNA]</scope>
    <source>
        <strain evidence="1 2">GB2-A5</strain>
    </source>
</reference>
<comment type="caution">
    <text evidence="1">The sequence shown here is derived from an EMBL/GenBank/DDBJ whole genome shotgun (WGS) entry which is preliminary data.</text>
</comment>
<proteinExistence type="predicted"/>
<accession>A0ABV0JPH4</accession>
<evidence type="ECO:0000313" key="2">
    <source>
        <dbReference type="Proteomes" id="UP001442494"/>
    </source>
</evidence>
<dbReference type="RefSeq" id="WP_190426251.1">
    <property type="nucleotide sequence ID" value="NZ_JAMPKK010000025.1"/>
</dbReference>
<dbReference type="PANTHER" id="PTHR36529:SF1">
    <property type="entry name" value="GLYCOSYLTRANSFERASE"/>
    <property type="match status" value="1"/>
</dbReference>
<sequence length="204" mass="22321">MSKECLIVFTRYPEPGKAKTRLIPALGTQGAANLHRQLTEYTLSRVRELQGERPTSVEVYFSGGNQQLMQDWLGADFVCKPQVDGDLGLRIVSAFDGAFSNGIEGALIIGTDCPDLSAKIMSEAFDGLILHDLVLGPALDGGYYLIGLRRVFPQLFVEIPWGTSEVFAKTIAIASSMNLSIAYLPPLADIDRPEDLAQLKNFEL</sequence>
<name>A0ABV0JPH4_9CYAN</name>
<dbReference type="EMBL" id="JAMPKK010000025">
    <property type="protein sequence ID" value="MEP0865375.1"/>
    <property type="molecule type" value="Genomic_DNA"/>
</dbReference>
<dbReference type="PANTHER" id="PTHR36529">
    <property type="entry name" value="SLL1095 PROTEIN"/>
    <property type="match status" value="1"/>
</dbReference>
<dbReference type="Pfam" id="PF09837">
    <property type="entry name" value="DUF2064"/>
    <property type="match status" value="1"/>
</dbReference>
<dbReference type="SUPFAM" id="SSF53448">
    <property type="entry name" value="Nucleotide-diphospho-sugar transferases"/>
    <property type="match status" value="1"/>
</dbReference>
<dbReference type="InterPro" id="IPR018641">
    <property type="entry name" value="Trfase_1_rSAM/seldom-assoc"/>
</dbReference>
<dbReference type="InterPro" id="IPR029044">
    <property type="entry name" value="Nucleotide-diphossugar_trans"/>
</dbReference>
<gene>
    <name evidence="1" type="ORF">NDI37_12950</name>
</gene>
<evidence type="ECO:0000313" key="1">
    <source>
        <dbReference type="EMBL" id="MEP0865375.1"/>
    </source>
</evidence>
<dbReference type="Proteomes" id="UP001442494">
    <property type="component" value="Unassembled WGS sequence"/>
</dbReference>
<organism evidence="1 2">
    <name type="scientific">Funiculus sociatus GB2-A5</name>
    <dbReference type="NCBI Taxonomy" id="2933946"/>
    <lineage>
        <taxon>Bacteria</taxon>
        <taxon>Bacillati</taxon>
        <taxon>Cyanobacteriota</taxon>
        <taxon>Cyanophyceae</taxon>
        <taxon>Coleofasciculales</taxon>
        <taxon>Coleofasciculaceae</taxon>
        <taxon>Funiculus</taxon>
    </lineage>
</organism>